<dbReference type="Proteomes" id="UP000642829">
    <property type="component" value="Unassembled WGS sequence"/>
</dbReference>
<dbReference type="RefSeq" id="WP_189516798.1">
    <property type="nucleotide sequence ID" value="NZ_BMXG01000025.1"/>
</dbReference>
<gene>
    <name evidence="1" type="ORF">GCM10007047_30520</name>
</gene>
<sequence length="95" mass="10430">MKQYILFIHGNAKTQSTAEEWETFFCAARASGLFNGGSAIGERCMLGEPSAPSSDHIVGYMRFDAENKQQIVDLLKQHPVLVHGGSAELCEMPKT</sequence>
<organism evidence="1 2">
    <name type="scientific">Cerasicoccus arenae</name>
    <dbReference type="NCBI Taxonomy" id="424488"/>
    <lineage>
        <taxon>Bacteria</taxon>
        <taxon>Pseudomonadati</taxon>
        <taxon>Verrucomicrobiota</taxon>
        <taxon>Opitutia</taxon>
        <taxon>Puniceicoccales</taxon>
        <taxon>Cerasicoccaceae</taxon>
        <taxon>Cerasicoccus</taxon>
    </lineage>
</organism>
<proteinExistence type="predicted"/>
<accession>A0A8J3DIC8</accession>
<protein>
    <recommendedName>
        <fullName evidence="3">YCII-related domain-containing protein</fullName>
    </recommendedName>
</protein>
<reference evidence="1" key="2">
    <citation type="submission" date="2020-09" db="EMBL/GenBank/DDBJ databases">
        <authorList>
            <person name="Sun Q."/>
            <person name="Kim S."/>
        </authorList>
    </citation>
    <scope>NUCLEOTIDE SEQUENCE</scope>
    <source>
        <strain evidence="1">KCTC 12870</strain>
    </source>
</reference>
<dbReference type="AlphaFoldDB" id="A0A8J3DIC8"/>
<comment type="caution">
    <text evidence="1">The sequence shown here is derived from an EMBL/GenBank/DDBJ whole genome shotgun (WGS) entry which is preliminary data.</text>
</comment>
<evidence type="ECO:0008006" key="3">
    <source>
        <dbReference type="Google" id="ProtNLM"/>
    </source>
</evidence>
<reference evidence="1" key="1">
    <citation type="journal article" date="2014" name="Int. J. Syst. Evol. Microbiol.">
        <title>Complete genome sequence of Corynebacterium casei LMG S-19264T (=DSM 44701T), isolated from a smear-ripened cheese.</title>
        <authorList>
            <consortium name="US DOE Joint Genome Institute (JGI-PGF)"/>
            <person name="Walter F."/>
            <person name="Albersmeier A."/>
            <person name="Kalinowski J."/>
            <person name="Ruckert C."/>
        </authorList>
    </citation>
    <scope>NUCLEOTIDE SEQUENCE</scope>
    <source>
        <strain evidence="1">KCTC 12870</strain>
    </source>
</reference>
<keyword evidence="2" id="KW-1185">Reference proteome</keyword>
<evidence type="ECO:0000313" key="2">
    <source>
        <dbReference type="Proteomes" id="UP000642829"/>
    </source>
</evidence>
<dbReference type="EMBL" id="BMXG01000025">
    <property type="protein sequence ID" value="GHC11122.1"/>
    <property type="molecule type" value="Genomic_DNA"/>
</dbReference>
<evidence type="ECO:0000313" key="1">
    <source>
        <dbReference type="EMBL" id="GHC11122.1"/>
    </source>
</evidence>
<name>A0A8J3DIC8_9BACT</name>